<reference evidence="19" key="1">
    <citation type="submission" date="2020-09" db="EMBL/GenBank/DDBJ databases">
        <title>Pelobacter alkaliphilus sp. nov., a novel anaerobic arsenate-reducing bacterium from terrestrial mud volcano.</title>
        <authorList>
            <person name="Khomyakova M.A."/>
            <person name="Merkel A.Y."/>
            <person name="Slobodkin A.I."/>
        </authorList>
    </citation>
    <scope>NUCLEOTIDE SEQUENCE</scope>
    <source>
        <strain evidence="19">M08fum</strain>
    </source>
</reference>
<dbReference type="GO" id="GO:0044716">
    <property type="term" value="F:8-oxo-GDP phosphatase activity"/>
    <property type="evidence" value="ECO:0007669"/>
    <property type="project" value="TreeGrafter"/>
</dbReference>
<dbReference type="AlphaFoldDB" id="A0A8J6QVM2"/>
<accession>A0A8J6QVM2</accession>
<gene>
    <name evidence="19" type="ORF">ICT70_14585</name>
</gene>
<keyword evidence="3" id="KW-0515">Mutator protein</keyword>
<evidence type="ECO:0000256" key="16">
    <source>
        <dbReference type="ARBA" id="ARBA00042798"/>
    </source>
</evidence>
<dbReference type="GO" id="GO:0046872">
    <property type="term" value="F:metal ion binding"/>
    <property type="evidence" value="ECO:0007669"/>
    <property type="project" value="UniProtKB-KW"/>
</dbReference>
<dbReference type="InterPro" id="IPR047127">
    <property type="entry name" value="MutT-like"/>
</dbReference>
<comment type="cofactor">
    <cofactor evidence="1">
        <name>Mg(2+)</name>
        <dbReference type="ChEBI" id="CHEBI:18420"/>
    </cofactor>
</comment>
<dbReference type="CDD" id="cd03425">
    <property type="entry name" value="NUDIX_MutT_NudA_like"/>
    <property type="match status" value="1"/>
</dbReference>
<evidence type="ECO:0000256" key="11">
    <source>
        <dbReference type="ARBA" id="ARBA00036904"/>
    </source>
</evidence>
<dbReference type="EMBL" id="JACWUN010000028">
    <property type="protein sequence ID" value="MBD1401885.1"/>
    <property type="molecule type" value="Genomic_DNA"/>
</dbReference>
<evidence type="ECO:0000256" key="4">
    <source>
        <dbReference type="ARBA" id="ARBA00022705"/>
    </source>
</evidence>
<keyword evidence="4" id="KW-0235">DNA replication</keyword>
<dbReference type="PANTHER" id="PTHR47707:SF1">
    <property type="entry name" value="NUDIX HYDROLASE FAMILY PROTEIN"/>
    <property type="match status" value="1"/>
</dbReference>
<dbReference type="GO" id="GO:0035539">
    <property type="term" value="F:8-oxo-7,8-dihydrodeoxyguanosine triphosphate pyrophosphatase activity"/>
    <property type="evidence" value="ECO:0007669"/>
    <property type="project" value="UniProtKB-EC"/>
</dbReference>
<evidence type="ECO:0000256" key="2">
    <source>
        <dbReference type="ARBA" id="ARBA00005582"/>
    </source>
</evidence>
<dbReference type="Pfam" id="PF00293">
    <property type="entry name" value="NUDIX"/>
    <property type="match status" value="1"/>
</dbReference>
<dbReference type="GO" id="GO:0044715">
    <property type="term" value="F:8-oxo-dGDP phosphatase activity"/>
    <property type="evidence" value="ECO:0007669"/>
    <property type="project" value="TreeGrafter"/>
</dbReference>
<dbReference type="PANTHER" id="PTHR47707">
    <property type="entry name" value="8-OXO-DGTP DIPHOSPHATASE"/>
    <property type="match status" value="1"/>
</dbReference>
<dbReference type="GO" id="GO:0006260">
    <property type="term" value="P:DNA replication"/>
    <property type="evidence" value="ECO:0007669"/>
    <property type="project" value="UniProtKB-KW"/>
</dbReference>
<dbReference type="EC" id="3.6.1.55" evidence="12"/>
<dbReference type="PROSITE" id="PS00893">
    <property type="entry name" value="NUDIX_BOX"/>
    <property type="match status" value="1"/>
</dbReference>
<evidence type="ECO:0000256" key="3">
    <source>
        <dbReference type="ARBA" id="ARBA00022457"/>
    </source>
</evidence>
<evidence type="ECO:0000256" key="13">
    <source>
        <dbReference type="ARBA" id="ARBA00040794"/>
    </source>
</evidence>
<organism evidence="19 20">
    <name type="scientific">Pelovirga terrestris</name>
    <dbReference type="NCBI Taxonomy" id="2771352"/>
    <lineage>
        <taxon>Bacteria</taxon>
        <taxon>Pseudomonadati</taxon>
        <taxon>Thermodesulfobacteriota</taxon>
        <taxon>Desulfuromonadia</taxon>
        <taxon>Geobacterales</taxon>
        <taxon>Geobacteraceae</taxon>
        <taxon>Pelovirga</taxon>
    </lineage>
</organism>
<evidence type="ECO:0000256" key="1">
    <source>
        <dbReference type="ARBA" id="ARBA00001946"/>
    </source>
</evidence>
<dbReference type="SUPFAM" id="SSF55811">
    <property type="entry name" value="Nudix"/>
    <property type="match status" value="1"/>
</dbReference>
<dbReference type="PRINTS" id="PR00502">
    <property type="entry name" value="NUDIXFAMILY"/>
</dbReference>
<feature type="domain" description="Nudix hydrolase" evidence="18">
    <location>
        <begin position="1"/>
        <end position="124"/>
    </location>
</feature>
<evidence type="ECO:0000256" key="5">
    <source>
        <dbReference type="ARBA" id="ARBA00022723"/>
    </source>
</evidence>
<evidence type="ECO:0000256" key="6">
    <source>
        <dbReference type="ARBA" id="ARBA00022763"/>
    </source>
</evidence>
<dbReference type="InterPro" id="IPR020084">
    <property type="entry name" value="NUDIX_hydrolase_CS"/>
</dbReference>
<proteinExistence type="inferred from homology"/>
<dbReference type="GO" id="GO:0006281">
    <property type="term" value="P:DNA repair"/>
    <property type="evidence" value="ECO:0007669"/>
    <property type="project" value="UniProtKB-KW"/>
</dbReference>
<dbReference type="PROSITE" id="PS51462">
    <property type="entry name" value="NUDIX"/>
    <property type="match status" value="1"/>
</dbReference>
<dbReference type="InterPro" id="IPR015797">
    <property type="entry name" value="NUDIX_hydrolase-like_dom_sf"/>
</dbReference>
<keyword evidence="9" id="KW-0234">DNA repair</keyword>
<evidence type="ECO:0000313" key="20">
    <source>
        <dbReference type="Proteomes" id="UP000632828"/>
    </source>
</evidence>
<comment type="catalytic activity">
    <reaction evidence="10">
        <text>8-oxo-dGTP + H2O = 8-oxo-dGMP + diphosphate + H(+)</text>
        <dbReference type="Rhea" id="RHEA:31575"/>
        <dbReference type="ChEBI" id="CHEBI:15377"/>
        <dbReference type="ChEBI" id="CHEBI:15378"/>
        <dbReference type="ChEBI" id="CHEBI:33019"/>
        <dbReference type="ChEBI" id="CHEBI:63224"/>
        <dbReference type="ChEBI" id="CHEBI:77896"/>
        <dbReference type="EC" id="3.6.1.55"/>
    </reaction>
</comment>
<evidence type="ECO:0000256" key="9">
    <source>
        <dbReference type="ARBA" id="ARBA00023204"/>
    </source>
</evidence>
<keyword evidence="6" id="KW-0227">DNA damage</keyword>
<name>A0A8J6QVM2_9BACT</name>
<dbReference type="GO" id="GO:0008413">
    <property type="term" value="F:8-oxo-7,8-dihydroguanosine triphosphate pyrophosphatase activity"/>
    <property type="evidence" value="ECO:0007669"/>
    <property type="project" value="TreeGrafter"/>
</dbReference>
<evidence type="ECO:0000256" key="7">
    <source>
        <dbReference type="ARBA" id="ARBA00022801"/>
    </source>
</evidence>
<keyword evidence="5" id="KW-0479">Metal-binding</keyword>
<comment type="catalytic activity">
    <reaction evidence="11">
        <text>8-oxo-GTP + H2O = 8-oxo-GMP + diphosphate + H(+)</text>
        <dbReference type="Rhea" id="RHEA:67616"/>
        <dbReference type="ChEBI" id="CHEBI:15377"/>
        <dbReference type="ChEBI" id="CHEBI:15378"/>
        <dbReference type="ChEBI" id="CHEBI:33019"/>
        <dbReference type="ChEBI" id="CHEBI:143553"/>
        <dbReference type="ChEBI" id="CHEBI:145694"/>
    </reaction>
</comment>
<evidence type="ECO:0000259" key="18">
    <source>
        <dbReference type="PROSITE" id="PS51462"/>
    </source>
</evidence>
<evidence type="ECO:0000256" key="14">
    <source>
        <dbReference type="ARBA" id="ARBA00041592"/>
    </source>
</evidence>
<comment type="caution">
    <text evidence="19">The sequence shown here is derived from an EMBL/GenBank/DDBJ whole genome shotgun (WGS) entry which is preliminary data.</text>
</comment>
<keyword evidence="8" id="KW-0460">Magnesium</keyword>
<evidence type="ECO:0000256" key="15">
    <source>
        <dbReference type="ARBA" id="ARBA00041979"/>
    </source>
</evidence>
<evidence type="ECO:0000256" key="8">
    <source>
        <dbReference type="ARBA" id="ARBA00022842"/>
    </source>
</evidence>
<evidence type="ECO:0000256" key="12">
    <source>
        <dbReference type="ARBA" id="ARBA00038905"/>
    </source>
</evidence>
<evidence type="ECO:0000256" key="17">
    <source>
        <dbReference type="RuleBase" id="RU003476"/>
    </source>
</evidence>
<dbReference type="Proteomes" id="UP000632828">
    <property type="component" value="Unassembled WGS sequence"/>
</dbReference>
<protein>
    <recommendedName>
        <fullName evidence="13">8-oxo-dGTP diphosphatase</fullName>
        <ecNumber evidence="12">3.6.1.55</ecNumber>
    </recommendedName>
    <alternativeName>
        <fullName evidence="16">7,8-dihydro-8-oxoguanine-triphosphatase</fullName>
    </alternativeName>
    <alternativeName>
        <fullName evidence="15">Mutator protein MutT</fullName>
    </alternativeName>
    <alternativeName>
        <fullName evidence="14">dGTP pyrophosphohydrolase</fullName>
    </alternativeName>
</protein>
<dbReference type="RefSeq" id="WP_191157931.1">
    <property type="nucleotide sequence ID" value="NZ_JACWUN010000028.1"/>
</dbReference>
<evidence type="ECO:0000256" key="10">
    <source>
        <dbReference type="ARBA" id="ARBA00035861"/>
    </source>
</evidence>
<keyword evidence="20" id="KW-1185">Reference proteome</keyword>
<dbReference type="InterPro" id="IPR000086">
    <property type="entry name" value="NUDIX_hydrolase_dom"/>
</dbReference>
<dbReference type="Gene3D" id="3.90.79.10">
    <property type="entry name" value="Nucleoside Triphosphate Pyrophosphohydrolase"/>
    <property type="match status" value="1"/>
</dbReference>
<sequence length="132" mass="14566">MIEVACAIIEKDGLVLAAQRSERMSLPLKWEFPGGKIEPGETAEECLCRELFEEMGISVAVKKCLPASTYHYPKASVTLYPFVCSIASGEIVLDEHAAINWLPPEELQNLDWAEADVAVIESYLATCESCSR</sequence>
<evidence type="ECO:0000313" key="19">
    <source>
        <dbReference type="EMBL" id="MBD1401885.1"/>
    </source>
</evidence>
<comment type="similarity">
    <text evidence="2 17">Belongs to the Nudix hydrolase family.</text>
</comment>
<keyword evidence="7 17" id="KW-0378">Hydrolase</keyword>
<dbReference type="InterPro" id="IPR020476">
    <property type="entry name" value="Nudix_hydrolase"/>
</dbReference>